<evidence type="ECO:0000313" key="1">
    <source>
        <dbReference type="EMBL" id="KAF2246429.1"/>
    </source>
</evidence>
<organism evidence="1 2">
    <name type="scientific">Trematosphaeria pertusa</name>
    <dbReference type="NCBI Taxonomy" id="390896"/>
    <lineage>
        <taxon>Eukaryota</taxon>
        <taxon>Fungi</taxon>
        <taxon>Dikarya</taxon>
        <taxon>Ascomycota</taxon>
        <taxon>Pezizomycotina</taxon>
        <taxon>Dothideomycetes</taxon>
        <taxon>Pleosporomycetidae</taxon>
        <taxon>Pleosporales</taxon>
        <taxon>Massarineae</taxon>
        <taxon>Trematosphaeriaceae</taxon>
        <taxon>Trematosphaeria</taxon>
    </lineage>
</organism>
<dbReference type="RefSeq" id="XP_033681433.1">
    <property type="nucleotide sequence ID" value="XM_033834372.1"/>
</dbReference>
<evidence type="ECO:0000313" key="2">
    <source>
        <dbReference type="Proteomes" id="UP000800094"/>
    </source>
</evidence>
<sequence length="532" mass="59917">MEAFAEDVKRLASLPPIISMVSIETKLVTVLSLKLQEESAKHRIAVLLYRRNDPRLLKRASTLLAAQKFRPYIEQHNKDLAPDTQALVSLAADRLKTVQGQAREWVGKWNGLSVAPYSNEMREDVKWALEIWDKAVRNLKTMLFLLADADAELWGMVVEGLRREWPASMGRVVESYRDNAIGTILLHFYDLRRALTHTKSTFASFRLLPFPPTAPQLARQSTLTAPLPTPPYSSPSVHPCAPTLNSRTLRHLSNQLLKPSKQPSSFGRTGNGALRWQPAMPREYPTAYLAKTFPTIVRALYKRNAEVKEIRDATVLEQGEDCEDVKLQTELLHLFEASQQMLNDSAQEAQLVFPVVGDFLNKTVQFHELHWSKLQAQRADLLEALRDVCDQASQGNSEAIVAEAALVTQIRKINEYGTKLDDARDRWLPDLSTAADIAADDVEKLWEEIQNDPLTLSRKTASFVSHVKAVSSKMYRCAHELLDVMSEVDAGEDYAAAILRIVRTRYPEALQIIKHVRDSTREKYNGASGGGK</sequence>
<name>A0A6A6I883_9PLEO</name>
<accession>A0A6A6I883</accession>
<keyword evidence="2" id="KW-1185">Reference proteome</keyword>
<protein>
    <submittedName>
        <fullName evidence="1">Uncharacterized protein</fullName>
    </submittedName>
</protein>
<proteinExistence type="predicted"/>
<dbReference type="AlphaFoldDB" id="A0A6A6I883"/>
<dbReference type="GeneID" id="54587702"/>
<dbReference type="Proteomes" id="UP000800094">
    <property type="component" value="Unassembled WGS sequence"/>
</dbReference>
<gene>
    <name evidence="1" type="ORF">BU26DRAFT_576235</name>
</gene>
<dbReference type="EMBL" id="ML987198">
    <property type="protein sequence ID" value="KAF2246429.1"/>
    <property type="molecule type" value="Genomic_DNA"/>
</dbReference>
<reference evidence="1" key="1">
    <citation type="journal article" date="2020" name="Stud. Mycol.">
        <title>101 Dothideomycetes genomes: a test case for predicting lifestyles and emergence of pathogens.</title>
        <authorList>
            <person name="Haridas S."/>
            <person name="Albert R."/>
            <person name="Binder M."/>
            <person name="Bloem J."/>
            <person name="Labutti K."/>
            <person name="Salamov A."/>
            <person name="Andreopoulos B."/>
            <person name="Baker S."/>
            <person name="Barry K."/>
            <person name="Bills G."/>
            <person name="Bluhm B."/>
            <person name="Cannon C."/>
            <person name="Castanera R."/>
            <person name="Culley D."/>
            <person name="Daum C."/>
            <person name="Ezra D."/>
            <person name="Gonzalez J."/>
            <person name="Henrissat B."/>
            <person name="Kuo A."/>
            <person name="Liang C."/>
            <person name="Lipzen A."/>
            <person name="Lutzoni F."/>
            <person name="Magnuson J."/>
            <person name="Mondo S."/>
            <person name="Nolan M."/>
            <person name="Ohm R."/>
            <person name="Pangilinan J."/>
            <person name="Park H.-J."/>
            <person name="Ramirez L."/>
            <person name="Alfaro M."/>
            <person name="Sun H."/>
            <person name="Tritt A."/>
            <person name="Yoshinaga Y."/>
            <person name="Zwiers L.-H."/>
            <person name="Turgeon B."/>
            <person name="Goodwin S."/>
            <person name="Spatafora J."/>
            <person name="Crous P."/>
            <person name="Grigoriev I."/>
        </authorList>
    </citation>
    <scope>NUCLEOTIDE SEQUENCE</scope>
    <source>
        <strain evidence="1">CBS 122368</strain>
    </source>
</reference>